<dbReference type="Pfam" id="PF01551">
    <property type="entry name" value="Peptidase_M23"/>
    <property type="match status" value="1"/>
</dbReference>
<dbReference type="Proteomes" id="UP000078287">
    <property type="component" value="Unassembled WGS sequence"/>
</dbReference>
<keyword evidence="1" id="KW-1133">Transmembrane helix</keyword>
<proteinExistence type="predicted"/>
<accession>A0A178MEQ0</accession>
<dbReference type="EMBL" id="LWQS01000039">
    <property type="protein sequence ID" value="OAN47063.1"/>
    <property type="molecule type" value="Genomic_DNA"/>
</dbReference>
<keyword evidence="1" id="KW-0812">Transmembrane</keyword>
<dbReference type="InterPro" id="IPR011055">
    <property type="entry name" value="Dup_hybrid_motif"/>
</dbReference>
<protein>
    <recommendedName>
        <fullName evidence="2">M23ase beta-sheet core domain-containing protein</fullName>
    </recommendedName>
</protein>
<keyword evidence="4" id="KW-1185">Reference proteome</keyword>
<evidence type="ECO:0000259" key="2">
    <source>
        <dbReference type="Pfam" id="PF01551"/>
    </source>
</evidence>
<dbReference type="SUPFAM" id="SSF51261">
    <property type="entry name" value="Duplicated hybrid motif"/>
    <property type="match status" value="1"/>
</dbReference>
<dbReference type="InterPro" id="IPR016047">
    <property type="entry name" value="M23ase_b-sheet_dom"/>
</dbReference>
<sequence length="637" mass="69461">MQPSKTEPALTRLPFGMVVFVVMSIIVALVSISFPIKPVIASPPLDPALEQAVSAAIRTQQPNAATDHIIVSPISRVKAWVFGSAAVIPQSSSDGVTDEETAPQILLFFAEQRDGGWQVALEHTPAFTQALTQIPQHLLTPEQWSTMPTTAQLSGDGSMQLNLPWAVRETWYLTGGPHKTFPRETTRSGLDFAVNGGRVRAAREGVAYTPCGQNSDLVRIDHPGGFSTNYYHLAGIAVTNGSRVERYTYLGMIGTGTSCLGGSQSGAHVHFWISRGGTPISIDGIDIGGWTVSALPNEYEGCMTRIRDGYRQCAVGRITNEGNFPPNPPYLISPDNGAIIKMATVTLQVADAGDPDNWPRPIRNYLFRITKSDNSWSASSDWTDSTSWTVTLPSEGSYSWIVYAGDWELPSAAAGPRTLTYIPNRPPNPPHLISPDNNAIIKTATVTLQVADAGDPDNWPNPTRNFRFTITKADNSWSASSDWIDSTSWTVTLPSEGTYSWIVYAGDWELPSAAAGPRTFTYIPNRPPNPPHLISPDNNAIIKTATVTLQVADAGDPDNWPNPTRNFRFTITKADNSWSASSDWIDSTSWTVTLPSEGSYSWIVYAGDWELPSAAAGPRTFTYIPNRFTTFIPLTIR</sequence>
<dbReference type="Gene3D" id="2.70.70.10">
    <property type="entry name" value="Glucose Permease (Domain IIA)"/>
    <property type="match status" value="1"/>
</dbReference>
<evidence type="ECO:0000313" key="3">
    <source>
        <dbReference type="EMBL" id="OAN47063.1"/>
    </source>
</evidence>
<reference evidence="3 4" key="1">
    <citation type="submission" date="2016-04" db="EMBL/GenBank/DDBJ databases">
        <title>Chloroflexus islandicus sp. nov., a thermophilic filamentous anoxygenic phototrophic bacterium from geyser Strokkur (Iceland).</title>
        <authorList>
            <person name="Gaisin V.A."/>
            <person name="Kalashnikov A.M."/>
            <person name="Sukhacheva M.V."/>
            <person name="Grouzdev D.S."/>
            <person name="Ivanov T.M."/>
            <person name="Kuznetsov B."/>
            <person name="Gorlenko V.M."/>
        </authorList>
    </citation>
    <scope>NUCLEOTIDE SEQUENCE [LARGE SCALE GENOMIC DNA]</scope>
    <source>
        <strain evidence="4">isl-2</strain>
    </source>
</reference>
<dbReference type="PANTHER" id="PTHR21666:SF270">
    <property type="entry name" value="MUREIN HYDROLASE ACTIVATOR ENVC"/>
    <property type="match status" value="1"/>
</dbReference>
<feature type="transmembrane region" description="Helical" evidence="1">
    <location>
        <begin position="12"/>
        <end position="34"/>
    </location>
</feature>
<organism evidence="3 4">
    <name type="scientific">Chloroflexus islandicus</name>
    <dbReference type="NCBI Taxonomy" id="1707952"/>
    <lineage>
        <taxon>Bacteria</taxon>
        <taxon>Bacillati</taxon>
        <taxon>Chloroflexota</taxon>
        <taxon>Chloroflexia</taxon>
        <taxon>Chloroflexales</taxon>
        <taxon>Chloroflexineae</taxon>
        <taxon>Chloroflexaceae</taxon>
        <taxon>Chloroflexus</taxon>
    </lineage>
</organism>
<comment type="caution">
    <text evidence="3">The sequence shown here is derived from an EMBL/GenBank/DDBJ whole genome shotgun (WGS) entry which is preliminary data.</text>
</comment>
<dbReference type="InterPro" id="IPR050570">
    <property type="entry name" value="Cell_wall_metabolism_enzyme"/>
</dbReference>
<gene>
    <name evidence="3" type="ORF">A6A03_10580</name>
</gene>
<dbReference type="PANTHER" id="PTHR21666">
    <property type="entry name" value="PEPTIDASE-RELATED"/>
    <property type="match status" value="1"/>
</dbReference>
<keyword evidence="1" id="KW-0472">Membrane</keyword>
<dbReference type="CDD" id="cd12797">
    <property type="entry name" value="M23_peptidase"/>
    <property type="match status" value="1"/>
</dbReference>
<dbReference type="RefSeq" id="WP_066784685.1">
    <property type="nucleotide sequence ID" value="NZ_LWQS01000039.1"/>
</dbReference>
<dbReference type="GO" id="GO:0004222">
    <property type="term" value="F:metalloendopeptidase activity"/>
    <property type="evidence" value="ECO:0007669"/>
    <property type="project" value="TreeGrafter"/>
</dbReference>
<dbReference type="AlphaFoldDB" id="A0A178MEQ0"/>
<feature type="domain" description="M23ase beta-sheet core" evidence="2">
    <location>
        <begin position="187"/>
        <end position="280"/>
    </location>
</feature>
<evidence type="ECO:0000313" key="4">
    <source>
        <dbReference type="Proteomes" id="UP000078287"/>
    </source>
</evidence>
<name>A0A178MEQ0_9CHLR</name>
<dbReference type="STRING" id="1707952.A6A03_10580"/>
<evidence type="ECO:0000256" key="1">
    <source>
        <dbReference type="SAM" id="Phobius"/>
    </source>
</evidence>